<comment type="caution">
    <text evidence="5">The sequence shown here is derived from an EMBL/GenBank/DDBJ whole genome shotgun (WGS) entry which is preliminary data.</text>
</comment>
<dbReference type="GO" id="GO:0003677">
    <property type="term" value="F:DNA binding"/>
    <property type="evidence" value="ECO:0007669"/>
    <property type="project" value="UniProtKB-KW"/>
</dbReference>
<keyword evidence="6" id="KW-1185">Reference proteome</keyword>
<proteinExistence type="predicted"/>
<dbReference type="EMBL" id="RXIC02000026">
    <property type="protein sequence ID" value="KAB1204057.1"/>
    <property type="molecule type" value="Genomic_DNA"/>
</dbReference>
<evidence type="ECO:0000256" key="3">
    <source>
        <dbReference type="ARBA" id="ARBA00023242"/>
    </source>
</evidence>
<name>A0A6A1UWJ6_9ROSI</name>
<dbReference type="GO" id="GO:0005634">
    <property type="term" value="C:nucleus"/>
    <property type="evidence" value="ECO:0007669"/>
    <property type="project" value="UniProtKB-SubCell"/>
</dbReference>
<dbReference type="PANTHER" id="PTHR22952:SF433">
    <property type="entry name" value="PROTEIN FD"/>
    <property type="match status" value="1"/>
</dbReference>
<evidence type="ECO:0000256" key="1">
    <source>
        <dbReference type="ARBA" id="ARBA00004123"/>
    </source>
</evidence>
<dbReference type="GO" id="GO:0045893">
    <property type="term" value="P:positive regulation of DNA-templated transcription"/>
    <property type="evidence" value="ECO:0007669"/>
    <property type="project" value="InterPro"/>
</dbReference>
<keyword evidence="2" id="KW-0238">DNA-binding</keyword>
<gene>
    <name evidence="5" type="ORF">CJ030_MR8G028336</name>
</gene>
<keyword evidence="3" id="KW-0539">Nucleus</keyword>
<dbReference type="InterPro" id="IPR043452">
    <property type="entry name" value="BZIP46-like"/>
</dbReference>
<evidence type="ECO:0000313" key="5">
    <source>
        <dbReference type="EMBL" id="KAB1204057.1"/>
    </source>
</evidence>
<dbReference type="Proteomes" id="UP000516437">
    <property type="component" value="Chromosome 8"/>
</dbReference>
<evidence type="ECO:0000313" key="6">
    <source>
        <dbReference type="Proteomes" id="UP000516437"/>
    </source>
</evidence>
<sequence>MRTSPSGISNNGSNGNSFSPSKSSSTCSSPSPSSPVISTPSARKFMEEVWKDISLASLHERSNKTRSSTITTINTTTENPEFCGTSLQDFFTRPLNKDPAKRGASSGATDPSLAVETTFLYTPVPPPTTMLSLNSGSDFAYLESRDPIEPNSQSQWRASFTTPPFVYSLNSAFDAYTNELELEVAHLQEENARLRKQQAEKLCLATTAQLPKMHRISRTSSAPF</sequence>
<dbReference type="GO" id="GO:0003700">
    <property type="term" value="F:DNA-binding transcription factor activity"/>
    <property type="evidence" value="ECO:0007669"/>
    <property type="project" value="InterPro"/>
</dbReference>
<organism evidence="5 6">
    <name type="scientific">Morella rubra</name>
    <name type="common">Chinese bayberry</name>
    <dbReference type="NCBI Taxonomy" id="262757"/>
    <lineage>
        <taxon>Eukaryota</taxon>
        <taxon>Viridiplantae</taxon>
        <taxon>Streptophyta</taxon>
        <taxon>Embryophyta</taxon>
        <taxon>Tracheophyta</taxon>
        <taxon>Spermatophyta</taxon>
        <taxon>Magnoliopsida</taxon>
        <taxon>eudicotyledons</taxon>
        <taxon>Gunneridae</taxon>
        <taxon>Pentapetalae</taxon>
        <taxon>rosids</taxon>
        <taxon>fabids</taxon>
        <taxon>Fagales</taxon>
        <taxon>Myricaceae</taxon>
        <taxon>Morella</taxon>
    </lineage>
</organism>
<dbReference type="PANTHER" id="PTHR22952">
    <property type="entry name" value="CAMP-RESPONSE ELEMENT BINDING PROTEIN-RELATED"/>
    <property type="match status" value="1"/>
</dbReference>
<protein>
    <submittedName>
        <fullName evidence="5">Protein FD</fullName>
    </submittedName>
</protein>
<evidence type="ECO:0000256" key="2">
    <source>
        <dbReference type="ARBA" id="ARBA00023125"/>
    </source>
</evidence>
<dbReference type="AlphaFoldDB" id="A0A6A1UWJ6"/>
<reference evidence="5 6" key="1">
    <citation type="journal article" date="2019" name="Plant Biotechnol. J.">
        <title>The red bayberry genome and genetic basis of sex determination.</title>
        <authorList>
            <person name="Jia H.M."/>
            <person name="Jia H.J."/>
            <person name="Cai Q.L."/>
            <person name="Wang Y."/>
            <person name="Zhao H.B."/>
            <person name="Yang W.F."/>
            <person name="Wang G.Y."/>
            <person name="Li Y.H."/>
            <person name="Zhan D.L."/>
            <person name="Shen Y.T."/>
            <person name="Niu Q.F."/>
            <person name="Chang L."/>
            <person name="Qiu J."/>
            <person name="Zhao L."/>
            <person name="Xie H.B."/>
            <person name="Fu W.Y."/>
            <person name="Jin J."/>
            <person name="Li X.W."/>
            <person name="Jiao Y."/>
            <person name="Zhou C.C."/>
            <person name="Tu T."/>
            <person name="Chai C.Y."/>
            <person name="Gao J.L."/>
            <person name="Fan L.J."/>
            <person name="van de Weg E."/>
            <person name="Wang J.Y."/>
            <person name="Gao Z.S."/>
        </authorList>
    </citation>
    <scope>NUCLEOTIDE SEQUENCE [LARGE SCALE GENOMIC DNA]</scope>
    <source>
        <tissue evidence="5">Leaves</tissue>
    </source>
</reference>
<feature type="region of interest" description="Disordered" evidence="4">
    <location>
        <begin position="1"/>
        <end position="40"/>
    </location>
</feature>
<accession>A0A6A1UWJ6</accession>
<dbReference type="OrthoDB" id="1751512at2759"/>
<comment type="subcellular location">
    <subcellularLocation>
        <location evidence="1">Nucleus</location>
    </subcellularLocation>
</comment>
<evidence type="ECO:0000256" key="4">
    <source>
        <dbReference type="SAM" id="MobiDB-lite"/>
    </source>
</evidence>